<keyword evidence="3" id="KW-0547">Nucleotide-binding</keyword>
<dbReference type="Gene3D" id="3.30.70.870">
    <property type="entry name" value="Elongation Factor G (Translational Gtpase), domain 3"/>
    <property type="match status" value="1"/>
</dbReference>
<evidence type="ECO:0000256" key="6">
    <source>
        <dbReference type="ARBA" id="ARBA00023128"/>
    </source>
</evidence>
<name>A0ABD3MFZ5_9STRA</name>
<protein>
    <recommendedName>
        <fullName evidence="9">Tr-type G domain-containing protein</fullName>
    </recommendedName>
</protein>
<dbReference type="FunFam" id="3.30.70.2570:FF:000001">
    <property type="entry name" value="Translation factor GUF1, mitochondrial"/>
    <property type="match status" value="1"/>
</dbReference>
<feature type="compositionally biased region" description="Basic residues" evidence="8">
    <location>
        <begin position="820"/>
        <end position="835"/>
    </location>
</feature>
<feature type="region of interest" description="Disordered" evidence="8">
    <location>
        <begin position="274"/>
        <end position="313"/>
    </location>
</feature>
<evidence type="ECO:0000313" key="10">
    <source>
        <dbReference type="EMBL" id="KAL3763045.1"/>
    </source>
</evidence>
<dbReference type="PROSITE" id="PS51722">
    <property type="entry name" value="G_TR_2"/>
    <property type="match status" value="1"/>
</dbReference>
<evidence type="ECO:0000313" key="11">
    <source>
        <dbReference type="Proteomes" id="UP001530315"/>
    </source>
</evidence>
<dbReference type="PANTHER" id="PTHR43512">
    <property type="entry name" value="TRANSLATION FACTOR GUF1-RELATED"/>
    <property type="match status" value="1"/>
</dbReference>
<dbReference type="InterPro" id="IPR006297">
    <property type="entry name" value="EF-4"/>
</dbReference>
<feature type="compositionally biased region" description="Basic and acidic residues" evidence="8">
    <location>
        <begin position="299"/>
        <end position="309"/>
    </location>
</feature>
<evidence type="ECO:0000259" key="9">
    <source>
        <dbReference type="PROSITE" id="PS51722"/>
    </source>
</evidence>
<dbReference type="Proteomes" id="UP001530315">
    <property type="component" value="Unassembled WGS sequence"/>
</dbReference>
<dbReference type="Gene3D" id="3.30.70.2570">
    <property type="entry name" value="Elongation factor 4, C-terminal domain"/>
    <property type="match status" value="1"/>
</dbReference>
<dbReference type="InterPro" id="IPR013842">
    <property type="entry name" value="LepA_CTD"/>
</dbReference>
<feature type="compositionally biased region" description="Acidic residues" evidence="8">
    <location>
        <begin position="132"/>
        <end position="143"/>
    </location>
</feature>
<dbReference type="Pfam" id="PF06421">
    <property type="entry name" value="LepA_C"/>
    <property type="match status" value="1"/>
</dbReference>
<comment type="subcellular location">
    <subcellularLocation>
        <location evidence="1">Plastid</location>
        <location evidence="1">Chloroplast</location>
    </subcellularLocation>
</comment>
<dbReference type="InterPro" id="IPR027417">
    <property type="entry name" value="P-loop_NTPase"/>
</dbReference>
<keyword evidence="7" id="KW-0342">GTP-binding</keyword>
<keyword evidence="5" id="KW-0378">Hydrolase</keyword>
<keyword evidence="6" id="KW-0496">Mitochondrion</keyword>
<evidence type="ECO:0000256" key="7">
    <source>
        <dbReference type="ARBA" id="ARBA00023134"/>
    </source>
</evidence>
<evidence type="ECO:0000256" key="5">
    <source>
        <dbReference type="ARBA" id="ARBA00022801"/>
    </source>
</evidence>
<accession>A0ABD3MFZ5</accession>
<feature type="region of interest" description="Disordered" evidence="8">
    <location>
        <begin position="41"/>
        <end position="62"/>
    </location>
</feature>
<feature type="compositionally biased region" description="Low complexity" evidence="8">
    <location>
        <begin position="43"/>
        <end position="55"/>
    </location>
</feature>
<comment type="similarity">
    <text evidence="2">Belongs to the TRAFAC class translation factor GTPase superfamily. Classic translation factor GTPase family. LepA subfamily.</text>
</comment>
<dbReference type="PROSITE" id="PS00301">
    <property type="entry name" value="G_TR_1"/>
    <property type="match status" value="1"/>
</dbReference>
<evidence type="ECO:0000256" key="3">
    <source>
        <dbReference type="ARBA" id="ARBA00022741"/>
    </source>
</evidence>
<feature type="region of interest" description="Disordered" evidence="8">
    <location>
        <begin position="812"/>
        <end position="842"/>
    </location>
</feature>
<dbReference type="GO" id="GO:0016787">
    <property type="term" value="F:hydrolase activity"/>
    <property type="evidence" value="ECO:0007669"/>
    <property type="project" value="UniProtKB-KW"/>
</dbReference>
<dbReference type="Gene3D" id="2.40.30.10">
    <property type="entry name" value="Translation factors"/>
    <property type="match status" value="1"/>
</dbReference>
<dbReference type="Pfam" id="PF00679">
    <property type="entry name" value="EFG_C"/>
    <property type="match status" value="1"/>
</dbReference>
<dbReference type="InterPro" id="IPR038363">
    <property type="entry name" value="LepA_C_sf"/>
</dbReference>
<dbReference type="InterPro" id="IPR031157">
    <property type="entry name" value="G_TR_CS"/>
</dbReference>
<dbReference type="InterPro" id="IPR009000">
    <property type="entry name" value="Transl_B-barrel_sf"/>
</dbReference>
<dbReference type="EMBL" id="JALLAZ020001813">
    <property type="protein sequence ID" value="KAL3763045.1"/>
    <property type="molecule type" value="Genomic_DNA"/>
</dbReference>
<keyword evidence="4" id="KW-0472">Membrane</keyword>
<dbReference type="GO" id="GO:0009507">
    <property type="term" value="C:chloroplast"/>
    <property type="evidence" value="ECO:0007669"/>
    <property type="project" value="UniProtKB-SubCell"/>
</dbReference>
<dbReference type="InterPro" id="IPR000795">
    <property type="entry name" value="T_Tr_GTP-bd_dom"/>
</dbReference>
<dbReference type="SUPFAM" id="SSF50447">
    <property type="entry name" value="Translation proteins"/>
    <property type="match status" value="1"/>
</dbReference>
<evidence type="ECO:0000256" key="4">
    <source>
        <dbReference type="ARBA" id="ARBA00022792"/>
    </source>
</evidence>
<dbReference type="PANTHER" id="PTHR43512:SF7">
    <property type="entry name" value="TRANSLATION FACTOR GUF1, MITOCHONDRIAL"/>
    <property type="match status" value="1"/>
</dbReference>
<reference evidence="10 11" key="1">
    <citation type="submission" date="2024-10" db="EMBL/GenBank/DDBJ databases">
        <title>Updated reference genomes for cyclostephanoid diatoms.</title>
        <authorList>
            <person name="Roberts W.R."/>
            <person name="Alverson A.J."/>
        </authorList>
    </citation>
    <scope>NUCLEOTIDE SEQUENCE [LARGE SCALE GENOMIC DNA]</scope>
    <source>
        <strain evidence="10 11">AJA276-08</strain>
    </source>
</reference>
<dbReference type="Pfam" id="PF00009">
    <property type="entry name" value="GTP_EFTU"/>
    <property type="match status" value="1"/>
</dbReference>
<dbReference type="PROSITE" id="PS51257">
    <property type="entry name" value="PROKAR_LIPOPROTEIN"/>
    <property type="match status" value="1"/>
</dbReference>
<evidence type="ECO:0000256" key="8">
    <source>
        <dbReference type="SAM" id="MobiDB-lite"/>
    </source>
</evidence>
<keyword evidence="11" id="KW-1185">Reference proteome</keyword>
<dbReference type="Gene3D" id="3.40.50.300">
    <property type="entry name" value="P-loop containing nucleotide triphosphate hydrolases"/>
    <property type="match status" value="1"/>
</dbReference>
<dbReference type="Gene3D" id="3.30.70.240">
    <property type="match status" value="1"/>
</dbReference>
<organism evidence="10 11">
    <name type="scientific">Stephanodiscus triporus</name>
    <dbReference type="NCBI Taxonomy" id="2934178"/>
    <lineage>
        <taxon>Eukaryota</taxon>
        <taxon>Sar</taxon>
        <taxon>Stramenopiles</taxon>
        <taxon>Ochrophyta</taxon>
        <taxon>Bacillariophyta</taxon>
        <taxon>Coscinodiscophyceae</taxon>
        <taxon>Thalassiosirophycidae</taxon>
        <taxon>Stephanodiscales</taxon>
        <taxon>Stephanodiscaceae</taxon>
        <taxon>Stephanodiscus</taxon>
    </lineage>
</organism>
<feature type="region of interest" description="Disordered" evidence="8">
    <location>
        <begin position="131"/>
        <end position="150"/>
    </location>
</feature>
<feature type="domain" description="Tr-type G" evidence="9">
    <location>
        <begin position="87"/>
        <end position="380"/>
    </location>
</feature>
<dbReference type="AlphaFoldDB" id="A0ABD3MFZ5"/>
<dbReference type="InterPro" id="IPR035647">
    <property type="entry name" value="EFG_III/V"/>
</dbReference>
<dbReference type="GO" id="GO:0005525">
    <property type="term" value="F:GTP binding"/>
    <property type="evidence" value="ECO:0007669"/>
    <property type="project" value="UniProtKB-KW"/>
</dbReference>
<dbReference type="SUPFAM" id="SSF54980">
    <property type="entry name" value="EF-G C-terminal domain-like"/>
    <property type="match status" value="2"/>
</dbReference>
<keyword evidence="4" id="KW-0999">Mitochondrion inner membrane</keyword>
<evidence type="ECO:0000256" key="2">
    <source>
        <dbReference type="ARBA" id="ARBA00005454"/>
    </source>
</evidence>
<evidence type="ECO:0000256" key="1">
    <source>
        <dbReference type="ARBA" id="ARBA00004229"/>
    </source>
</evidence>
<dbReference type="InterPro" id="IPR000640">
    <property type="entry name" value="EFG_V-like"/>
</dbReference>
<proteinExistence type="inferred from homology"/>
<dbReference type="SUPFAM" id="SSF52540">
    <property type="entry name" value="P-loop containing nucleoside triphosphate hydrolases"/>
    <property type="match status" value="1"/>
</dbReference>
<sequence>MTTRHDQDRRLRLRRRTTSTSFSLSFSCQPGPQRRRQLLRHFSSSSASSSSSRPSFDIDDIDDNDVIGRGPIRIQDHLDELHGIPLADVRNFCIIAHVDHGKSSLASRILEYTGNLGKEKQSIAWCGGLGDNENDDGRDDDGDGVGTTTETTTTMTMTTTVARDDAVGGGGDDGGKEEIFVLDTLAVERERGITVKASAASMLYRHPSSSSGWILLNMVDTPGHVDFGMEVSKSLDSVEGAILLFDSARGVQAQTLSVYDKAMRIGRMRDAVKDDVGRAGGDGDGDGGRKSDGGNIDGGNDREGERGSRCGETTSGGYGIRILPALTKVDMPTSRPLEVALAVSDLMGFDPDEILKTSARSRIGIKKLLDAICLKVPPPAQLSDDDGLILRAKVIDSWFETKRGVIALVRVLSGTMCENDRISIIEPASYEIIMAVKEQGERGEGGDSLNGSAHTVRKDTFSVQEVGMMMPHRIRTGKLTRGQMGYVIAGLRDPREARPGAILSLQKHIPTIIGNDMVLPPSVSMGQHSVLYASVHPLEGDGFDELFAAVSRLALSDAGLEIQQTAGSSSSGGGPFLGPGLRVGFQGLLHVEVFRQRLEDEFDLEAIVTPPKVPYTIRYLPSKNFYRSPDLPMEETIEDLIDWPDQGQRFKVFEPMVDVRVLGPMEFAGNIMELIKRKRGAKLETKPIDERTWQITSVMPWAEVVTDFHDELKSISTGYASFDVSESDPPQQESNLCKVDIMLNGEVVDPLSFVCHVNAARAQSRVVCEKLQELLPRQQFVTVIQAKAEGKIIASERIKAYRKDVLTKSGKTVGGGDVTRKKKLLEKQKRGKKRQQSTGKVTLSQEAFRAVISRSG</sequence>
<gene>
    <name evidence="10" type="ORF">ACHAW5_007334</name>
</gene>
<comment type="caution">
    <text evidence="10">The sequence shown here is derived from an EMBL/GenBank/DDBJ whole genome shotgun (WGS) entry which is preliminary data.</text>
</comment>